<evidence type="ECO:0000259" key="2">
    <source>
        <dbReference type="PROSITE" id="PS51462"/>
    </source>
</evidence>
<dbReference type="AlphaFoldDB" id="A0A927MWP3"/>
<dbReference type="PROSITE" id="PS51462">
    <property type="entry name" value="NUDIX"/>
    <property type="match status" value="1"/>
</dbReference>
<name>A0A927MWP3_9ACTN</name>
<organism evidence="3 4">
    <name type="scientific">Actinopolymorpha pittospori</name>
    <dbReference type="NCBI Taxonomy" id="648752"/>
    <lineage>
        <taxon>Bacteria</taxon>
        <taxon>Bacillati</taxon>
        <taxon>Actinomycetota</taxon>
        <taxon>Actinomycetes</taxon>
        <taxon>Propionibacteriales</taxon>
        <taxon>Actinopolymorphaceae</taxon>
        <taxon>Actinopolymorpha</taxon>
    </lineage>
</organism>
<dbReference type="InterPro" id="IPR000086">
    <property type="entry name" value="NUDIX_hydrolase_dom"/>
</dbReference>
<dbReference type="RefSeq" id="WP_192752091.1">
    <property type="nucleotide sequence ID" value="NZ_BAABJL010000134.1"/>
</dbReference>
<evidence type="ECO:0000313" key="4">
    <source>
        <dbReference type="Proteomes" id="UP000638648"/>
    </source>
</evidence>
<protein>
    <submittedName>
        <fullName evidence="3">ADP-ribose pyrophosphatase YjhB (NUDIX family)</fullName>
    </submittedName>
</protein>
<dbReference type="Proteomes" id="UP000638648">
    <property type="component" value="Unassembled WGS sequence"/>
</dbReference>
<dbReference type="Gene3D" id="3.90.79.10">
    <property type="entry name" value="Nucleoside Triphosphate Pyrophosphohydrolase"/>
    <property type="match status" value="1"/>
</dbReference>
<proteinExistence type="predicted"/>
<dbReference type="SUPFAM" id="SSF55811">
    <property type="entry name" value="Nudix"/>
    <property type="match status" value="1"/>
</dbReference>
<comment type="caution">
    <text evidence="3">The sequence shown here is derived from an EMBL/GenBank/DDBJ whole genome shotgun (WGS) entry which is preliminary data.</text>
</comment>
<dbReference type="GO" id="GO:0016787">
    <property type="term" value="F:hydrolase activity"/>
    <property type="evidence" value="ECO:0007669"/>
    <property type="project" value="UniProtKB-KW"/>
</dbReference>
<keyword evidence="1" id="KW-0378">Hydrolase</keyword>
<evidence type="ECO:0000256" key="1">
    <source>
        <dbReference type="ARBA" id="ARBA00022801"/>
    </source>
</evidence>
<dbReference type="Pfam" id="PF00293">
    <property type="entry name" value="NUDIX"/>
    <property type="match status" value="1"/>
</dbReference>
<evidence type="ECO:0000313" key="3">
    <source>
        <dbReference type="EMBL" id="MBE1608301.1"/>
    </source>
</evidence>
<dbReference type="EMBL" id="JADBEM010000001">
    <property type="protein sequence ID" value="MBE1608301.1"/>
    <property type="molecule type" value="Genomic_DNA"/>
</dbReference>
<gene>
    <name evidence="3" type="ORF">HEB94_005149</name>
</gene>
<dbReference type="InterPro" id="IPR015797">
    <property type="entry name" value="NUDIX_hydrolase-like_dom_sf"/>
</dbReference>
<reference evidence="3" key="1">
    <citation type="submission" date="2020-10" db="EMBL/GenBank/DDBJ databases">
        <title>Sequencing the genomes of 1000 actinobacteria strains.</title>
        <authorList>
            <person name="Klenk H.-P."/>
        </authorList>
    </citation>
    <scope>NUCLEOTIDE SEQUENCE</scope>
    <source>
        <strain evidence="3">DSM 45354</strain>
    </source>
</reference>
<accession>A0A927MWP3</accession>
<dbReference type="InterPro" id="IPR020084">
    <property type="entry name" value="NUDIX_hydrolase_CS"/>
</dbReference>
<feature type="domain" description="Nudix hydrolase" evidence="2">
    <location>
        <begin position="14"/>
        <end position="148"/>
    </location>
</feature>
<dbReference type="PROSITE" id="PS00893">
    <property type="entry name" value="NUDIX_BOX"/>
    <property type="match status" value="1"/>
</dbReference>
<keyword evidence="4" id="KW-1185">Reference proteome</keyword>
<sequence>MTRNDSASDVWSATPRYHFGVYAYVERAGALLTVRKTRGPYTGLLDLPGGAPEPGERRSEALRRELMEECGAELVTCSGWRHLSLRVRQDSEGTPIDFHHEADWVVATVTGGSNPRSVDTAGTEWAGLRAGRERFSPLVRAVMAGVNPTR</sequence>